<keyword evidence="1" id="KW-0472">Membrane</keyword>
<keyword evidence="1" id="KW-0812">Transmembrane</keyword>
<proteinExistence type="predicted"/>
<protein>
    <submittedName>
        <fullName evidence="2">Uncharacterized protein</fullName>
    </submittedName>
</protein>
<dbReference type="EMBL" id="FOCP01000012">
    <property type="protein sequence ID" value="SEN29274.1"/>
    <property type="molecule type" value="Genomic_DNA"/>
</dbReference>
<keyword evidence="1" id="KW-1133">Transmembrane helix</keyword>
<feature type="transmembrane region" description="Helical" evidence="1">
    <location>
        <begin position="169"/>
        <end position="191"/>
    </location>
</feature>
<accession>A0A1H8FCS4</accession>
<evidence type="ECO:0000313" key="2">
    <source>
        <dbReference type="EMBL" id="SEN29274.1"/>
    </source>
</evidence>
<organism evidence="2 3">
    <name type="scientific">Nitrosomonas marina</name>
    <dbReference type="NCBI Taxonomy" id="917"/>
    <lineage>
        <taxon>Bacteria</taxon>
        <taxon>Pseudomonadati</taxon>
        <taxon>Pseudomonadota</taxon>
        <taxon>Betaproteobacteria</taxon>
        <taxon>Nitrosomonadales</taxon>
        <taxon>Nitrosomonadaceae</taxon>
        <taxon>Nitrosomonas</taxon>
    </lineage>
</organism>
<feature type="transmembrane region" description="Helical" evidence="1">
    <location>
        <begin position="21"/>
        <end position="41"/>
    </location>
</feature>
<evidence type="ECO:0000256" key="1">
    <source>
        <dbReference type="SAM" id="Phobius"/>
    </source>
</evidence>
<dbReference type="STRING" id="917.SAMN05216326_1094"/>
<gene>
    <name evidence="2" type="ORF">SAMN05216325_11297</name>
</gene>
<reference evidence="2 3" key="1">
    <citation type="submission" date="2016-10" db="EMBL/GenBank/DDBJ databases">
        <authorList>
            <person name="de Groot N.N."/>
        </authorList>
    </citation>
    <scope>NUCLEOTIDE SEQUENCE [LARGE SCALE GENOMIC DNA]</scope>
    <source>
        <strain evidence="2 3">Nm22</strain>
    </source>
</reference>
<sequence length="204" mass="22635">MVKGRCDSAQEERLVLKRAMKIGATVIMCAAALLYTGAVFAHGAEALEDDSCMRRVGENMIHLSVYQPQNDIAGHYCTDIPAVGDTVLVVDLVEPMLREMPVGLKLIRGSSEDGDVIADIRSNIYEDGVINTQQALEEGRHLLVVTAEGVQPLKYVYHLRIDMVNYAEVFRATIGPAVGLLLTVLIGYKLFRSKRFKDWLATRR</sequence>
<dbReference type="Proteomes" id="UP000199459">
    <property type="component" value="Unassembled WGS sequence"/>
</dbReference>
<evidence type="ECO:0000313" key="3">
    <source>
        <dbReference type="Proteomes" id="UP000199459"/>
    </source>
</evidence>
<name>A0A1H8FCS4_9PROT</name>
<dbReference type="AlphaFoldDB" id="A0A1H8FCS4"/>